<sequence>MEISLLKVLLNISQFFYLSSSESINDILVQRYYCKTEDLLKILKPILEAIVDVEAASSELLQKAFAGIAQYVDELRELCDAWHPLGSKVYFVLQAESLIVKIRTCSLEILELLKSSHQCLPAYTTLTSLEH</sequence>
<evidence type="ECO:0000313" key="2">
    <source>
        <dbReference type="EMBL" id="KAJ8539843.1"/>
    </source>
</evidence>
<dbReference type="AlphaFoldDB" id="A0A9Q1R2R6"/>
<organism evidence="2 3">
    <name type="scientific">Anisodus acutangulus</name>
    <dbReference type="NCBI Taxonomy" id="402998"/>
    <lineage>
        <taxon>Eukaryota</taxon>
        <taxon>Viridiplantae</taxon>
        <taxon>Streptophyta</taxon>
        <taxon>Embryophyta</taxon>
        <taxon>Tracheophyta</taxon>
        <taxon>Spermatophyta</taxon>
        <taxon>Magnoliopsida</taxon>
        <taxon>eudicotyledons</taxon>
        <taxon>Gunneridae</taxon>
        <taxon>Pentapetalae</taxon>
        <taxon>asterids</taxon>
        <taxon>lamiids</taxon>
        <taxon>Solanales</taxon>
        <taxon>Solanaceae</taxon>
        <taxon>Solanoideae</taxon>
        <taxon>Hyoscyameae</taxon>
        <taxon>Anisodus</taxon>
    </lineage>
</organism>
<dbReference type="EMBL" id="JAJAGQ010000016">
    <property type="protein sequence ID" value="KAJ8539843.1"/>
    <property type="molecule type" value="Genomic_DNA"/>
</dbReference>
<evidence type="ECO:0000313" key="3">
    <source>
        <dbReference type="Proteomes" id="UP001152561"/>
    </source>
</evidence>
<evidence type="ECO:0000259" key="1">
    <source>
        <dbReference type="Pfam" id="PF25240"/>
    </source>
</evidence>
<gene>
    <name evidence="2" type="ORF">K7X08_014095</name>
</gene>
<dbReference type="Pfam" id="PF25240">
    <property type="entry name" value="PUB2_N"/>
    <property type="match status" value="1"/>
</dbReference>
<comment type="caution">
    <text evidence="2">The sequence shown here is derived from an EMBL/GenBank/DDBJ whole genome shotgun (WGS) entry which is preliminary data.</text>
</comment>
<dbReference type="InterPro" id="IPR057314">
    <property type="entry name" value="PUB2-4-like_N"/>
</dbReference>
<protein>
    <recommendedName>
        <fullName evidence="1">PUB2-4-like N-terminal domain-containing protein</fullName>
    </recommendedName>
</protein>
<keyword evidence="3" id="KW-1185">Reference proteome</keyword>
<reference evidence="3" key="1">
    <citation type="journal article" date="2023" name="Proc. Natl. Acad. Sci. U.S.A.">
        <title>Genomic and structural basis for evolution of tropane alkaloid biosynthesis.</title>
        <authorList>
            <person name="Wanga Y.-J."/>
            <person name="Taina T."/>
            <person name="Yua J.-Y."/>
            <person name="Lia J."/>
            <person name="Xua B."/>
            <person name="Chenc J."/>
            <person name="D'Auriad J.C."/>
            <person name="Huanga J.-P."/>
            <person name="Huanga S.-X."/>
        </authorList>
    </citation>
    <scope>NUCLEOTIDE SEQUENCE [LARGE SCALE GENOMIC DNA]</scope>
    <source>
        <strain evidence="3">cv. KIB-2019</strain>
    </source>
</reference>
<accession>A0A9Q1R2R6</accession>
<name>A0A9Q1R2R6_9SOLA</name>
<proteinExistence type="predicted"/>
<dbReference type="OrthoDB" id="1730466at2759"/>
<dbReference type="Proteomes" id="UP001152561">
    <property type="component" value="Unassembled WGS sequence"/>
</dbReference>
<feature type="domain" description="PUB2-4-like N-terminal" evidence="1">
    <location>
        <begin position="2"/>
        <end position="131"/>
    </location>
</feature>